<comment type="caution">
    <text evidence="7">The sequence shown here is derived from an EMBL/GenBank/DDBJ whole genome shotgun (WGS) entry which is preliminary data.</text>
</comment>
<evidence type="ECO:0000313" key="8">
    <source>
        <dbReference type="Proteomes" id="UP001597506"/>
    </source>
</evidence>
<dbReference type="Proteomes" id="UP001597506">
    <property type="component" value="Unassembled WGS sequence"/>
</dbReference>
<feature type="transmembrane region" description="Helical" evidence="6">
    <location>
        <begin position="209"/>
        <end position="234"/>
    </location>
</feature>
<dbReference type="InterPro" id="IPR035906">
    <property type="entry name" value="MetI-like_sf"/>
</dbReference>
<feature type="transmembrane region" description="Helical" evidence="6">
    <location>
        <begin position="84"/>
        <end position="110"/>
    </location>
</feature>
<evidence type="ECO:0000256" key="4">
    <source>
        <dbReference type="ARBA" id="ARBA00022989"/>
    </source>
</evidence>
<dbReference type="EMBL" id="JBHUMF010000019">
    <property type="protein sequence ID" value="MFD2680861.1"/>
    <property type="molecule type" value="Genomic_DNA"/>
</dbReference>
<accession>A0ABW5RQH1</accession>
<keyword evidence="3 6" id="KW-0812">Transmembrane</keyword>
<dbReference type="PANTHER" id="PTHR43839:SF3">
    <property type="entry name" value="OLIGOPEPTIDE ABC TRANSPORTER, PERMEASE PROTEIN"/>
    <property type="match status" value="1"/>
</dbReference>
<organism evidence="7 8">
    <name type="scientific">Bacillus seohaeanensis</name>
    <dbReference type="NCBI Taxonomy" id="284580"/>
    <lineage>
        <taxon>Bacteria</taxon>
        <taxon>Bacillati</taxon>
        <taxon>Bacillota</taxon>
        <taxon>Bacilli</taxon>
        <taxon>Bacillales</taxon>
        <taxon>Bacillaceae</taxon>
        <taxon>Bacillus</taxon>
    </lineage>
</organism>
<comment type="subcellular location">
    <subcellularLocation>
        <location evidence="1">Membrane</location>
        <topology evidence="1">Multi-pass membrane protein</topology>
    </subcellularLocation>
</comment>
<evidence type="ECO:0000313" key="7">
    <source>
        <dbReference type="EMBL" id="MFD2680861.1"/>
    </source>
</evidence>
<dbReference type="RefSeq" id="WP_377934619.1">
    <property type="nucleotide sequence ID" value="NZ_JBHUMF010000019.1"/>
</dbReference>
<dbReference type="InterPro" id="IPR000515">
    <property type="entry name" value="MetI-like"/>
</dbReference>
<feature type="transmembrane region" description="Helical" evidence="6">
    <location>
        <begin position="273"/>
        <end position="292"/>
    </location>
</feature>
<dbReference type="Gene3D" id="1.10.3720.10">
    <property type="entry name" value="MetI-like"/>
    <property type="match status" value="1"/>
</dbReference>
<feature type="transmembrane region" description="Helical" evidence="6">
    <location>
        <begin position="151"/>
        <end position="171"/>
    </location>
</feature>
<evidence type="ECO:0000256" key="6">
    <source>
        <dbReference type="SAM" id="Phobius"/>
    </source>
</evidence>
<feature type="transmembrane region" description="Helical" evidence="6">
    <location>
        <begin position="122"/>
        <end position="139"/>
    </location>
</feature>
<evidence type="ECO:0000256" key="3">
    <source>
        <dbReference type="ARBA" id="ARBA00022692"/>
    </source>
</evidence>
<sequence>MKKLVKNKKLFIGCSFILLLLLFSFVYSLFLHNIISQPPDAIYGEDHRLVDVPPYPPSKEHPLGVDRYGEDILWKVIDGAKYTIMVAFIVSVIRITISLFGSILFVMFLHRLTFIIESFIRAFRFIPGVILAYIFFMTIKSDTGISNLTLITQQVLVLGFIGGIPLTGYLATELRGFLKNDFIKCSQSLGATKSWLIRKHIMNYLRPRLLILFAQQVVQSLLILVHLGVFQMIIGKVKTLKFMNGISSADSVTLSLSNEWSGLIGLSYRELMLNQWIVVGPSVAFVLTIYSFRLIEKGLKETLEGPEQNHILIEKETLTAEDSGSPFTLVTKKSSHLHT</sequence>
<keyword evidence="8" id="KW-1185">Reference proteome</keyword>
<evidence type="ECO:0000256" key="1">
    <source>
        <dbReference type="ARBA" id="ARBA00004141"/>
    </source>
</evidence>
<dbReference type="CDD" id="cd06261">
    <property type="entry name" value="TM_PBP2"/>
    <property type="match status" value="1"/>
</dbReference>
<dbReference type="PANTHER" id="PTHR43839">
    <property type="entry name" value="OPPC IN A BINDING PROTEIN-DEPENDENT TRANSPORT SYSTEM"/>
    <property type="match status" value="1"/>
</dbReference>
<dbReference type="SUPFAM" id="SSF161098">
    <property type="entry name" value="MetI-like"/>
    <property type="match status" value="1"/>
</dbReference>
<reference evidence="8" key="1">
    <citation type="journal article" date="2019" name="Int. J. Syst. Evol. Microbiol.">
        <title>The Global Catalogue of Microorganisms (GCM) 10K type strain sequencing project: providing services to taxonomists for standard genome sequencing and annotation.</title>
        <authorList>
            <consortium name="The Broad Institute Genomics Platform"/>
            <consortium name="The Broad Institute Genome Sequencing Center for Infectious Disease"/>
            <person name="Wu L."/>
            <person name="Ma J."/>
        </authorList>
    </citation>
    <scope>NUCLEOTIDE SEQUENCE [LARGE SCALE GENOMIC DNA]</scope>
    <source>
        <strain evidence="8">KCTC 3913</strain>
    </source>
</reference>
<evidence type="ECO:0000256" key="2">
    <source>
        <dbReference type="ARBA" id="ARBA00022448"/>
    </source>
</evidence>
<evidence type="ECO:0000256" key="5">
    <source>
        <dbReference type="ARBA" id="ARBA00023136"/>
    </source>
</evidence>
<keyword evidence="4 6" id="KW-1133">Transmembrane helix</keyword>
<gene>
    <name evidence="7" type="ORF">ACFSUL_08880</name>
</gene>
<keyword evidence="2" id="KW-0813">Transport</keyword>
<keyword evidence="5 6" id="KW-0472">Membrane</keyword>
<name>A0ABW5RQH1_9BACI</name>
<protein>
    <submittedName>
        <fullName evidence="7">Peptide ABC transporter permease</fullName>
    </submittedName>
</protein>
<proteinExistence type="predicted"/>